<organism evidence="3 4">
    <name type="scientific">Megalurothrips usitatus</name>
    <name type="common">bean blossom thrips</name>
    <dbReference type="NCBI Taxonomy" id="439358"/>
    <lineage>
        <taxon>Eukaryota</taxon>
        <taxon>Metazoa</taxon>
        <taxon>Ecdysozoa</taxon>
        <taxon>Arthropoda</taxon>
        <taxon>Hexapoda</taxon>
        <taxon>Insecta</taxon>
        <taxon>Pterygota</taxon>
        <taxon>Neoptera</taxon>
        <taxon>Paraneoptera</taxon>
        <taxon>Thysanoptera</taxon>
        <taxon>Terebrantia</taxon>
        <taxon>Thripoidea</taxon>
        <taxon>Thripidae</taxon>
        <taxon>Megalurothrips</taxon>
    </lineage>
</organism>
<keyword evidence="1" id="KW-0863">Zinc-finger</keyword>
<protein>
    <recommendedName>
        <fullName evidence="2">C2H2-type domain-containing protein</fullName>
    </recommendedName>
</protein>
<dbReference type="AlphaFoldDB" id="A0AAV7Y054"/>
<name>A0AAV7Y054_9NEOP</name>
<reference evidence="3" key="1">
    <citation type="submission" date="2022-12" db="EMBL/GenBank/DDBJ databases">
        <title>Chromosome-level genome assembly of the bean flower thrips Megalurothrips usitatus.</title>
        <authorList>
            <person name="Ma L."/>
            <person name="Liu Q."/>
            <person name="Li H."/>
            <person name="Cai W."/>
        </authorList>
    </citation>
    <scope>NUCLEOTIDE SEQUENCE</scope>
    <source>
        <strain evidence="3">Cailab_2022a</strain>
    </source>
</reference>
<dbReference type="InterPro" id="IPR036236">
    <property type="entry name" value="Znf_C2H2_sf"/>
</dbReference>
<keyword evidence="4" id="KW-1185">Reference proteome</keyword>
<accession>A0AAV7Y054</accession>
<dbReference type="SMART" id="SM00355">
    <property type="entry name" value="ZnF_C2H2"/>
    <property type="match status" value="2"/>
</dbReference>
<dbReference type="Proteomes" id="UP001075354">
    <property type="component" value="Chromosome 3"/>
</dbReference>
<dbReference type="Pfam" id="PF13909">
    <property type="entry name" value="zf-H2C2_5"/>
    <property type="match status" value="1"/>
</dbReference>
<keyword evidence="1" id="KW-0862">Zinc</keyword>
<evidence type="ECO:0000313" key="3">
    <source>
        <dbReference type="EMBL" id="KAJ1529449.1"/>
    </source>
</evidence>
<evidence type="ECO:0000256" key="1">
    <source>
        <dbReference type="PROSITE-ProRule" id="PRU00042"/>
    </source>
</evidence>
<dbReference type="EMBL" id="JAPTSV010000003">
    <property type="protein sequence ID" value="KAJ1529449.1"/>
    <property type="molecule type" value="Genomic_DNA"/>
</dbReference>
<gene>
    <name evidence="3" type="ORF">ONE63_006226</name>
</gene>
<keyword evidence="1" id="KW-0479">Metal-binding</keyword>
<dbReference type="PROSITE" id="PS50157">
    <property type="entry name" value="ZINC_FINGER_C2H2_2"/>
    <property type="match status" value="1"/>
</dbReference>
<dbReference type="SUPFAM" id="SSF57667">
    <property type="entry name" value="beta-beta-alpha zinc fingers"/>
    <property type="match status" value="1"/>
</dbReference>
<evidence type="ECO:0000313" key="4">
    <source>
        <dbReference type="Proteomes" id="UP001075354"/>
    </source>
</evidence>
<dbReference type="Gene3D" id="3.30.160.60">
    <property type="entry name" value="Classic Zinc Finger"/>
    <property type="match status" value="1"/>
</dbReference>
<dbReference type="GO" id="GO:0008270">
    <property type="term" value="F:zinc ion binding"/>
    <property type="evidence" value="ECO:0007669"/>
    <property type="project" value="UniProtKB-KW"/>
</dbReference>
<feature type="domain" description="C2H2-type" evidence="2">
    <location>
        <begin position="28"/>
        <end position="55"/>
    </location>
</feature>
<sequence length="188" mass="20534">MKIYIVIQLADGDEVSGRYRRPEMPGSFHCPACNKEYRWRRNLNRHMLKECGQDPSFNCPYCSYVSKYKSDLRRHCNRRHLGLGIGPSELDSGADAGHLGAKDDALDPLRLPDPALAQPPAKHWPPAERPAVAPVPVALVAAAPPPAPVGPRTVTLRSEDEARGLITTIAVTPTGQQIYVTTKAVAPP</sequence>
<comment type="caution">
    <text evidence="3">The sequence shown here is derived from an EMBL/GenBank/DDBJ whole genome shotgun (WGS) entry which is preliminary data.</text>
</comment>
<proteinExistence type="predicted"/>
<evidence type="ECO:0000259" key="2">
    <source>
        <dbReference type="PROSITE" id="PS50157"/>
    </source>
</evidence>
<dbReference type="InterPro" id="IPR013087">
    <property type="entry name" value="Znf_C2H2_type"/>
</dbReference>